<evidence type="ECO:0000313" key="4">
    <source>
        <dbReference type="Proteomes" id="UP000658278"/>
    </source>
</evidence>
<keyword evidence="1" id="KW-0472">Membrane</keyword>
<feature type="transmembrane region" description="Helical" evidence="1">
    <location>
        <begin position="262"/>
        <end position="285"/>
    </location>
</feature>
<proteinExistence type="predicted"/>
<evidence type="ECO:0000256" key="1">
    <source>
        <dbReference type="SAM" id="Phobius"/>
    </source>
</evidence>
<dbReference type="PANTHER" id="PTHR46211">
    <property type="entry name" value="GLYCEROPHOSPHORYL DIESTER PHOSPHODIESTERASE"/>
    <property type="match status" value="1"/>
</dbReference>
<feature type="transmembrane region" description="Helical" evidence="1">
    <location>
        <begin position="320"/>
        <end position="339"/>
    </location>
</feature>
<dbReference type="Pfam" id="PF03009">
    <property type="entry name" value="GDPD"/>
    <property type="match status" value="1"/>
</dbReference>
<dbReference type="Proteomes" id="UP000658278">
    <property type="component" value="Unassembled WGS sequence"/>
</dbReference>
<evidence type="ECO:0000259" key="2">
    <source>
        <dbReference type="PROSITE" id="PS51704"/>
    </source>
</evidence>
<dbReference type="SUPFAM" id="SSF51695">
    <property type="entry name" value="PLC-like phosphodiesterases"/>
    <property type="match status" value="1"/>
</dbReference>
<name>A0A934R7N2_9BACT</name>
<keyword evidence="1" id="KW-0812">Transmembrane</keyword>
<feature type="domain" description="GP-PDE" evidence="2">
    <location>
        <begin position="353"/>
        <end position="583"/>
    </location>
</feature>
<accession>A0A934R7N2</accession>
<feature type="transmembrane region" description="Helical" evidence="1">
    <location>
        <begin position="21"/>
        <end position="42"/>
    </location>
</feature>
<dbReference type="RefSeq" id="WP_200274947.1">
    <property type="nucleotide sequence ID" value="NZ_JAENII010000001.1"/>
</dbReference>
<dbReference type="Gene3D" id="3.20.20.190">
    <property type="entry name" value="Phosphatidylinositol (PI) phosphodiesterase"/>
    <property type="match status" value="1"/>
</dbReference>
<evidence type="ECO:0000313" key="3">
    <source>
        <dbReference type="EMBL" id="MBK1825400.1"/>
    </source>
</evidence>
<keyword evidence="4" id="KW-1185">Reference proteome</keyword>
<dbReference type="AlphaFoldDB" id="A0A934R7N2"/>
<dbReference type="GO" id="GO:0006629">
    <property type="term" value="P:lipid metabolic process"/>
    <property type="evidence" value="ECO:0007669"/>
    <property type="project" value="InterPro"/>
</dbReference>
<protein>
    <submittedName>
        <fullName evidence="3">Glycerophosphoryl diester phosphodiesterase membrane domain-containing protein</fullName>
    </submittedName>
</protein>
<comment type="caution">
    <text evidence="3">The sequence shown here is derived from an EMBL/GenBank/DDBJ whole genome shotgun (WGS) entry which is preliminary data.</text>
</comment>
<feature type="transmembrane region" description="Helical" evidence="1">
    <location>
        <begin position="229"/>
        <end position="250"/>
    </location>
</feature>
<dbReference type="EMBL" id="JAENII010000001">
    <property type="protein sequence ID" value="MBK1825400.1"/>
    <property type="molecule type" value="Genomic_DNA"/>
</dbReference>
<dbReference type="InterPro" id="IPR017946">
    <property type="entry name" value="PLC-like_Pdiesterase_TIM-brl"/>
</dbReference>
<keyword evidence="1" id="KW-1133">Transmembrane helix</keyword>
<dbReference type="InterPro" id="IPR030395">
    <property type="entry name" value="GP_PDE_dom"/>
</dbReference>
<sequence length="612" mass="67082">MSEEAPEPERIRTHLRRSWKSLFGIQALCLVIGALIGAPLLTAAVQTALASSDKTVLSDTDILSFIASPAGLLLALGLGALWLTLQLLGYAAQLVAGHQSFHGEAPTITAALSYTASRLPSLLALSLRFLLQVSTIALPFLAAIAGVAWVQLGQQDINYYLDARPPEFILAVILTLGILSVMGFVVIRHAVGWMHALPLVLFCKESAGSARQKSPKACRGQKRKIATALALWAFGTPLLLLPTNLIWPPVTLWAAEMLQHRLGVLALCLAMVLLLSSGIAMLIGFTTQSALALYHLKLFRQTGLDPEDFKTEGSSTSRAIPWKLLIAASCVCLGFIAYFCHQRLDRLTSKDDAVVIAHRGASAKAPENTMAAIELAVDSGADWVEIDVQENARGEILVFHDKDFMRMSRDTTSLRDATQDQIAQLDIGSWFDPRFADQRTPTLREVLEFCKDRAGVIIELKYYGSEEQLEQRTIDIVEATGMTDQVQLMSLKLEGVQKVRKLRPTWRVGLLSSISVGDPTRLDVSFLGLNANSVTDRLIDRAHRSNIEVYAWTVNDPTLMSSLLSRGIDGLITDRPHTCRKVIDERATLNPGERLLIDLAARLGRLPDSPEQ</sequence>
<organism evidence="3 4">
    <name type="scientific">Haloferula rosea</name>
    <dbReference type="NCBI Taxonomy" id="490093"/>
    <lineage>
        <taxon>Bacteria</taxon>
        <taxon>Pseudomonadati</taxon>
        <taxon>Verrucomicrobiota</taxon>
        <taxon>Verrucomicrobiia</taxon>
        <taxon>Verrucomicrobiales</taxon>
        <taxon>Verrucomicrobiaceae</taxon>
        <taxon>Haloferula</taxon>
    </lineage>
</organism>
<feature type="transmembrane region" description="Helical" evidence="1">
    <location>
        <begin position="168"/>
        <end position="187"/>
    </location>
</feature>
<dbReference type="InterPro" id="IPR018476">
    <property type="entry name" value="GlyceroP-diester-Pdiesterase_M"/>
</dbReference>
<feature type="transmembrane region" description="Helical" evidence="1">
    <location>
        <begin position="127"/>
        <end position="148"/>
    </location>
</feature>
<reference evidence="3" key="1">
    <citation type="submission" date="2021-01" db="EMBL/GenBank/DDBJ databases">
        <title>Modified the classification status of verrucomicrobia.</title>
        <authorList>
            <person name="Feng X."/>
        </authorList>
    </citation>
    <scope>NUCLEOTIDE SEQUENCE</scope>
    <source>
        <strain evidence="3">KCTC 22201</strain>
    </source>
</reference>
<gene>
    <name evidence="3" type="ORF">JIN81_00085</name>
</gene>
<dbReference type="PROSITE" id="PS51704">
    <property type="entry name" value="GP_PDE"/>
    <property type="match status" value="1"/>
</dbReference>
<dbReference type="PANTHER" id="PTHR46211:SF8">
    <property type="entry name" value="PHOSPHODIESTERASE"/>
    <property type="match status" value="1"/>
</dbReference>
<feature type="transmembrane region" description="Helical" evidence="1">
    <location>
        <begin position="62"/>
        <end position="85"/>
    </location>
</feature>
<dbReference type="Pfam" id="PF10110">
    <property type="entry name" value="GPDPase_memb"/>
    <property type="match status" value="1"/>
</dbReference>
<dbReference type="GO" id="GO:0008081">
    <property type="term" value="F:phosphoric diester hydrolase activity"/>
    <property type="evidence" value="ECO:0007669"/>
    <property type="project" value="InterPro"/>
</dbReference>